<dbReference type="SUPFAM" id="SSF102198">
    <property type="entry name" value="Putative cyclase"/>
    <property type="match status" value="1"/>
</dbReference>
<evidence type="ECO:0000313" key="2">
    <source>
        <dbReference type="Proteomes" id="UP000181917"/>
    </source>
</evidence>
<dbReference type="EMBL" id="FNKH01000002">
    <property type="protein sequence ID" value="SDR03774.1"/>
    <property type="molecule type" value="Genomic_DNA"/>
</dbReference>
<evidence type="ECO:0000313" key="1">
    <source>
        <dbReference type="EMBL" id="SDR03774.1"/>
    </source>
</evidence>
<dbReference type="GO" id="GO:0019441">
    <property type="term" value="P:L-tryptophan catabolic process to kynurenine"/>
    <property type="evidence" value="ECO:0007669"/>
    <property type="project" value="InterPro"/>
</dbReference>
<name>A0A1H1FS95_9MICC</name>
<dbReference type="STRING" id="37928.SAMN04489742_3621"/>
<dbReference type="Gene3D" id="3.50.30.50">
    <property type="entry name" value="Putative cyclase"/>
    <property type="match status" value="1"/>
</dbReference>
<dbReference type="PANTHER" id="PTHR31118">
    <property type="entry name" value="CYCLASE-LIKE PROTEIN 2"/>
    <property type="match status" value="1"/>
</dbReference>
<accession>A0A1H1FS95</accession>
<sequence length="267" mass="29426">MIPSLYGRTVSGMALHNERDLDQKSAEALRDALSAYRIIDLSRELAQGIPTIPAHPKFFLLPFPSMTDPAEFNQLVMGDHSGTHMDAPAHFVPDPSDKRRVHTHEIPLTGLMGRAVKLSFGPYDPVSYNIGRDEIIEWETQNVAIERDDIVLLHTQWEDRWSFVPEGFDYLRGWPGLTGEAAKYLRDKGVKAVGIDCISIDPGDKSGSDLLAHYELLAAGVLVMENLCNLAEVPGISYFMAFPLRLTGATGSPIRAISLVPSTTGNQ</sequence>
<dbReference type="InterPro" id="IPR037175">
    <property type="entry name" value="KFase_sf"/>
</dbReference>
<keyword evidence="2" id="KW-1185">Reference proteome</keyword>
<dbReference type="Proteomes" id="UP000181917">
    <property type="component" value="Unassembled WGS sequence"/>
</dbReference>
<dbReference type="InterPro" id="IPR007325">
    <property type="entry name" value="KFase/CYL"/>
</dbReference>
<organism evidence="1 2">
    <name type="scientific">Crystallibacter crystallopoietes</name>
    <dbReference type="NCBI Taxonomy" id="37928"/>
    <lineage>
        <taxon>Bacteria</taxon>
        <taxon>Bacillati</taxon>
        <taxon>Actinomycetota</taxon>
        <taxon>Actinomycetes</taxon>
        <taxon>Micrococcales</taxon>
        <taxon>Micrococcaceae</taxon>
        <taxon>Crystallibacter</taxon>
    </lineage>
</organism>
<dbReference type="PANTHER" id="PTHR31118:SF12">
    <property type="entry name" value="CYCLASE-LIKE PROTEIN 2"/>
    <property type="match status" value="1"/>
</dbReference>
<dbReference type="AlphaFoldDB" id="A0A1H1FS95"/>
<dbReference type="Pfam" id="PF04199">
    <property type="entry name" value="Cyclase"/>
    <property type="match status" value="1"/>
</dbReference>
<dbReference type="GO" id="GO:0004061">
    <property type="term" value="F:arylformamidase activity"/>
    <property type="evidence" value="ECO:0007669"/>
    <property type="project" value="InterPro"/>
</dbReference>
<reference evidence="1 2" key="1">
    <citation type="submission" date="2016-10" db="EMBL/GenBank/DDBJ databases">
        <authorList>
            <person name="de Groot N.N."/>
        </authorList>
    </citation>
    <scope>NUCLEOTIDE SEQUENCE [LARGE SCALE GENOMIC DNA]</scope>
    <source>
        <strain evidence="1 2">DSM 20117</strain>
    </source>
</reference>
<protein>
    <submittedName>
        <fullName evidence="1">Kynurenine formamidase</fullName>
    </submittedName>
</protein>
<proteinExistence type="predicted"/>
<gene>
    <name evidence="1" type="ORF">SAMN04489742_3621</name>
</gene>